<dbReference type="SUPFAM" id="SSF54593">
    <property type="entry name" value="Glyoxalase/Bleomycin resistance protein/Dihydroxybiphenyl dioxygenase"/>
    <property type="match status" value="1"/>
</dbReference>
<reference evidence="2 3" key="1">
    <citation type="submission" date="2014-04" db="EMBL/GenBank/DDBJ databases">
        <title>A comprehensive comparison of genomes of Erythrobacter spp. Strains.</title>
        <authorList>
            <person name="Zheng Q."/>
        </authorList>
    </citation>
    <scope>NUCLEOTIDE SEQUENCE [LARGE SCALE GENOMIC DNA]</scope>
    <source>
        <strain evidence="2 3">DSM 8509</strain>
    </source>
</reference>
<dbReference type="RefSeq" id="WP_034903990.1">
    <property type="nucleotide sequence ID" value="NZ_CP017057.1"/>
</dbReference>
<dbReference type="AlphaFoldDB" id="A0A074ME57"/>
<dbReference type="InterPro" id="IPR029068">
    <property type="entry name" value="Glyas_Bleomycin-R_OHBP_Dase"/>
</dbReference>
<comment type="caution">
    <text evidence="2">The sequence shown here is derived from an EMBL/GenBank/DDBJ whole genome shotgun (WGS) entry which is preliminary data.</text>
</comment>
<dbReference type="Pfam" id="PF00903">
    <property type="entry name" value="Glyoxalase"/>
    <property type="match status" value="1"/>
</dbReference>
<proteinExistence type="predicted"/>
<protein>
    <submittedName>
        <fullName evidence="2">Glyoxalase</fullName>
    </submittedName>
</protein>
<dbReference type="InterPro" id="IPR037523">
    <property type="entry name" value="VOC_core"/>
</dbReference>
<feature type="domain" description="VOC" evidence="1">
    <location>
        <begin position="2"/>
        <end position="121"/>
    </location>
</feature>
<name>A0A074ME57_9SPHN</name>
<evidence type="ECO:0000313" key="3">
    <source>
        <dbReference type="Proteomes" id="UP000027866"/>
    </source>
</evidence>
<evidence type="ECO:0000259" key="1">
    <source>
        <dbReference type="PROSITE" id="PS51819"/>
    </source>
</evidence>
<dbReference type="InterPro" id="IPR004360">
    <property type="entry name" value="Glyas_Fos-R_dOase_dom"/>
</dbReference>
<dbReference type="EMBL" id="JMIX01000007">
    <property type="protein sequence ID" value="KEO93101.1"/>
    <property type="molecule type" value="Genomic_DNA"/>
</dbReference>
<gene>
    <name evidence="2" type="ORF">EH32_12810</name>
</gene>
<evidence type="ECO:0000313" key="2">
    <source>
        <dbReference type="EMBL" id="KEO93101.1"/>
    </source>
</evidence>
<dbReference type="Proteomes" id="UP000027866">
    <property type="component" value="Unassembled WGS sequence"/>
</dbReference>
<accession>A0A074ME57</accession>
<sequence length="123" mass="13880">MSVAPILFIATARAEEARAFYADVMGFALKDDNPFSIEFDAGGTMLRVQKVETFEPHPFTAIGWLVEDIAAERDRLYDRGARFVRFDFLDQDERDVWTAPDGARVCWMKDPDGNTLSLTQLAA</sequence>
<keyword evidence="3" id="KW-1185">Reference proteome</keyword>
<dbReference type="Gene3D" id="3.10.180.10">
    <property type="entry name" value="2,3-Dihydroxybiphenyl 1,2-Dioxygenase, domain 1"/>
    <property type="match status" value="1"/>
</dbReference>
<organism evidence="2 3">
    <name type="scientific">Erythrobacter litoralis</name>
    <dbReference type="NCBI Taxonomy" id="39960"/>
    <lineage>
        <taxon>Bacteria</taxon>
        <taxon>Pseudomonadati</taxon>
        <taxon>Pseudomonadota</taxon>
        <taxon>Alphaproteobacteria</taxon>
        <taxon>Sphingomonadales</taxon>
        <taxon>Erythrobacteraceae</taxon>
        <taxon>Erythrobacter/Porphyrobacter group</taxon>
        <taxon>Erythrobacter</taxon>
    </lineage>
</organism>
<dbReference type="PROSITE" id="PS51819">
    <property type="entry name" value="VOC"/>
    <property type="match status" value="1"/>
</dbReference>